<comment type="caution">
    <text evidence="2">The sequence shown here is derived from an EMBL/GenBank/DDBJ whole genome shotgun (WGS) entry which is preliminary data.</text>
</comment>
<dbReference type="Proteomes" id="UP000827284">
    <property type="component" value="Unassembled WGS sequence"/>
</dbReference>
<reference evidence="2" key="2">
    <citation type="journal article" date="2022" name="Microbiol. Resour. Announc.">
        <title>Whole-Genome Sequence of Entomortierella parvispora E1425, a Mucoromycotan Fungus Associated with Burkholderiaceae-Related Endosymbiotic Bacteria.</title>
        <authorList>
            <person name="Herlambang A."/>
            <person name="Guo Y."/>
            <person name="Takashima Y."/>
            <person name="Narisawa K."/>
            <person name="Ohta H."/>
            <person name="Nishizawa T."/>
        </authorList>
    </citation>
    <scope>NUCLEOTIDE SEQUENCE</scope>
    <source>
        <strain evidence="2">E1425</strain>
    </source>
</reference>
<name>A0A9P3LYD9_9FUNG</name>
<sequence>MDEIDEEELRNEFLKALSALELNASSSENDDNDDDEFYYDSEDYVEDAGEVLDDSEEGETVLYEEDLYYEGDDDFDVPDAYDWPDKSVLDKLLDSLDFGDMLVGGNDTARSSAFENVLDPVGESTSFRQESPGAKKKKKKKKANPNKYPPVEDDAFEDVVQDLEVLESIYDTSTSADERFRQAMEGFRKVRTFTPLSSKILSTFFSHGHMDINRDFSPVNKDGYEVEMQVDFIYVVSSFLSSMAEKRGWYERSYFELAPKIVGGFLKYLLRNHVLPEYETDLRQAVKIAEKAKVESPRCHTFNKVMPDDFTLALSVTYLPSYYVVADLPSTANAMMDYVGVDPARKAPLRSTRFLTGTVERIEPFSNNRIDGTHEPEVSLVSIVLSIRTATVAGSASSAHSMPDSNESTVVMTAFAADFLRPGTVLHGTFYTLENGVTFARPLQAHPSFFVEIDEE</sequence>
<dbReference type="InterPro" id="IPR018606">
    <property type="entry name" value="Arb1"/>
</dbReference>
<dbReference type="Pfam" id="PF09692">
    <property type="entry name" value="Arb1"/>
    <property type="match status" value="1"/>
</dbReference>
<protein>
    <submittedName>
        <fullName evidence="2">Uncharacterized protein</fullName>
    </submittedName>
</protein>
<evidence type="ECO:0000313" key="3">
    <source>
        <dbReference type="Proteomes" id="UP000827284"/>
    </source>
</evidence>
<dbReference type="GO" id="GO:0031047">
    <property type="term" value="P:regulatory ncRNA-mediated gene silencing"/>
    <property type="evidence" value="ECO:0007669"/>
    <property type="project" value="InterPro"/>
</dbReference>
<reference evidence="2" key="1">
    <citation type="submission" date="2021-11" db="EMBL/GenBank/DDBJ databases">
        <authorList>
            <person name="Herlambang A."/>
            <person name="Guo Y."/>
            <person name="Takashima Y."/>
            <person name="Nishizawa T."/>
        </authorList>
    </citation>
    <scope>NUCLEOTIDE SEQUENCE</scope>
    <source>
        <strain evidence="2">E1425</strain>
    </source>
</reference>
<evidence type="ECO:0000256" key="1">
    <source>
        <dbReference type="SAM" id="MobiDB-lite"/>
    </source>
</evidence>
<gene>
    <name evidence="2" type="ORF">EMPS_07395</name>
</gene>
<dbReference type="AlphaFoldDB" id="A0A9P3LYD9"/>
<organism evidence="2 3">
    <name type="scientific">Entomortierella parvispora</name>
    <dbReference type="NCBI Taxonomy" id="205924"/>
    <lineage>
        <taxon>Eukaryota</taxon>
        <taxon>Fungi</taxon>
        <taxon>Fungi incertae sedis</taxon>
        <taxon>Mucoromycota</taxon>
        <taxon>Mortierellomycotina</taxon>
        <taxon>Mortierellomycetes</taxon>
        <taxon>Mortierellales</taxon>
        <taxon>Mortierellaceae</taxon>
        <taxon>Entomortierella</taxon>
    </lineage>
</organism>
<evidence type="ECO:0000313" key="2">
    <source>
        <dbReference type="EMBL" id="GJJ75037.1"/>
    </source>
</evidence>
<dbReference type="OrthoDB" id="435402at2759"/>
<proteinExistence type="predicted"/>
<feature type="compositionally biased region" description="Acidic residues" evidence="1">
    <location>
        <begin position="28"/>
        <end position="42"/>
    </location>
</feature>
<keyword evidence="3" id="KW-1185">Reference proteome</keyword>
<accession>A0A9P3LYD9</accession>
<feature type="region of interest" description="Disordered" evidence="1">
    <location>
        <begin position="121"/>
        <end position="153"/>
    </location>
</feature>
<dbReference type="EMBL" id="BQFW01000010">
    <property type="protein sequence ID" value="GJJ75037.1"/>
    <property type="molecule type" value="Genomic_DNA"/>
</dbReference>
<dbReference type="GO" id="GO:0033167">
    <property type="term" value="C:ARC complex"/>
    <property type="evidence" value="ECO:0007669"/>
    <property type="project" value="InterPro"/>
</dbReference>
<feature type="compositionally biased region" description="Basic residues" evidence="1">
    <location>
        <begin position="134"/>
        <end position="144"/>
    </location>
</feature>
<feature type="region of interest" description="Disordered" evidence="1">
    <location>
        <begin position="22"/>
        <end position="42"/>
    </location>
</feature>